<evidence type="ECO:0000256" key="5">
    <source>
        <dbReference type="ARBA" id="ARBA00022692"/>
    </source>
</evidence>
<keyword evidence="7 8" id="KW-0472">Membrane</keyword>
<dbReference type="Pfam" id="PF01594">
    <property type="entry name" value="AI-2E_transport"/>
    <property type="match status" value="1"/>
</dbReference>
<organism evidence="9 10">
    <name type="scientific">Aceticella autotrophica</name>
    <dbReference type="NCBI Taxonomy" id="2755338"/>
    <lineage>
        <taxon>Bacteria</taxon>
        <taxon>Bacillati</taxon>
        <taxon>Bacillota</taxon>
        <taxon>Clostridia</taxon>
        <taxon>Thermoanaerobacterales</taxon>
        <taxon>Thermoanaerobacteraceae</taxon>
        <taxon>Aceticella</taxon>
    </lineage>
</organism>
<feature type="transmembrane region" description="Helical" evidence="8">
    <location>
        <begin position="37"/>
        <end position="55"/>
    </location>
</feature>
<keyword evidence="10" id="KW-1185">Reference proteome</keyword>
<name>A0A975AU90_9THEO</name>
<accession>A0A975AU90</accession>
<feature type="transmembrane region" description="Helical" evidence="8">
    <location>
        <begin position="273"/>
        <end position="291"/>
    </location>
</feature>
<keyword evidence="4" id="KW-1003">Cell membrane</keyword>
<evidence type="ECO:0000313" key="10">
    <source>
        <dbReference type="Proteomes" id="UP000671913"/>
    </source>
</evidence>
<reference evidence="9" key="1">
    <citation type="submission" date="2020-08" db="EMBL/GenBank/DDBJ databases">
        <title>Genomic insights into the carbon and energy metabolism of the first obligate autotrophic acetogenic bacterium Aceticella autotrophica gen. nov., sp. nov.</title>
        <authorList>
            <person name="Toshchakov S.V."/>
            <person name="Elcheninov A.G."/>
            <person name="Kublanov I.V."/>
            <person name="Frolov E.N."/>
            <person name="Lebedinsky A.V."/>
        </authorList>
    </citation>
    <scope>NUCLEOTIDE SEQUENCE</scope>
    <source>
        <strain evidence="9">3443-3Ac</strain>
    </source>
</reference>
<sequence>MKSIKKYIIYVIGTLIIIFFLYFIFKDTGKIKEIMFPFFISFVTAYLISPFVRYFEKKGLNLTLSIIVVFLLLLILMFVFVLYIIPLILDEFANIFKMLPVYINHINDYLYNIKHNYLIYMPKEFEDIADKNIEKANAFFVNKANNIIKHILSFTGIIMNLILTPIITYYLIKDKDIFKNEIKDIIPEKNKDKFIFVLTDIDKVLSKFVRGQIYISLFVALFTSVGLLLIKVKYAIIIGIIAGVLNIIPYFGPILGAIPAVGMGLLDSPYKGMWAFIIFILVQQVECGYLAPKIMSDSVDLHPITIILSLLIGEEFFGIWGMLFSVPITAIIKVILKDIFIEV</sequence>
<feature type="transmembrane region" description="Helical" evidence="8">
    <location>
        <begin position="7"/>
        <end position="25"/>
    </location>
</feature>
<dbReference type="PANTHER" id="PTHR21716">
    <property type="entry name" value="TRANSMEMBRANE PROTEIN"/>
    <property type="match status" value="1"/>
</dbReference>
<keyword evidence="3" id="KW-0813">Transport</keyword>
<feature type="transmembrane region" description="Helical" evidence="8">
    <location>
        <begin position="236"/>
        <end position="261"/>
    </location>
</feature>
<dbReference type="RefSeq" id="WP_284679226.1">
    <property type="nucleotide sequence ID" value="NZ_CP060096.1"/>
</dbReference>
<evidence type="ECO:0000313" key="9">
    <source>
        <dbReference type="EMBL" id="QSZ26550.1"/>
    </source>
</evidence>
<dbReference type="InterPro" id="IPR002549">
    <property type="entry name" value="AI-2E-like"/>
</dbReference>
<dbReference type="GO" id="GO:0055085">
    <property type="term" value="P:transmembrane transport"/>
    <property type="evidence" value="ECO:0007669"/>
    <property type="project" value="TreeGrafter"/>
</dbReference>
<comment type="similarity">
    <text evidence="2">Belongs to the autoinducer-2 exporter (AI-2E) (TC 2.A.86) family.</text>
</comment>
<dbReference type="EMBL" id="CP060096">
    <property type="protein sequence ID" value="QSZ26550.1"/>
    <property type="molecule type" value="Genomic_DNA"/>
</dbReference>
<evidence type="ECO:0000256" key="6">
    <source>
        <dbReference type="ARBA" id="ARBA00022989"/>
    </source>
</evidence>
<feature type="transmembrane region" description="Helical" evidence="8">
    <location>
        <begin position="62"/>
        <end position="89"/>
    </location>
</feature>
<dbReference type="KEGG" id="aaut:ACETAC_06420"/>
<keyword evidence="5 8" id="KW-0812">Transmembrane</keyword>
<dbReference type="AlphaFoldDB" id="A0A975AU90"/>
<protein>
    <submittedName>
        <fullName evidence="9">AI-2E family transporter</fullName>
    </submittedName>
</protein>
<evidence type="ECO:0000256" key="4">
    <source>
        <dbReference type="ARBA" id="ARBA00022475"/>
    </source>
</evidence>
<gene>
    <name evidence="9" type="ORF">ACETAC_06420</name>
</gene>
<dbReference type="GO" id="GO:0005886">
    <property type="term" value="C:plasma membrane"/>
    <property type="evidence" value="ECO:0007669"/>
    <property type="project" value="UniProtKB-SubCell"/>
</dbReference>
<feature type="transmembrane region" description="Helical" evidence="8">
    <location>
        <begin position="151"/>
        <end position="172"/>
    </location>
</feature>
<dbReference type="Proteomes" id="UP000671913">
    <property type="component" value="Chromosome"/>
</dbReference>
<evidence type="ECO:0000256" key="1">
    <source>
        <dbReference type="ARBA" id="ARBA00004651"/>
    </source>
</evidence>
<evidence type="ECO:0000256" key="3">
    <source>
        <dbReference type="ARBA" id="ARBA00022448"/>
    </source>
</evidence>
<evidence type="ECO:0000256" key="7">
    <source>
        <dbReference type="ARBA" id="ARBA00023136"/>
    </source>
</evidence>
<dbReference type="PANTHER" id="PTHR21716:SF53">
    <property type="entry name" value="PERMEASE PERM-RELATED"/>
    <property type="match status" value="1"/>
</dbReference>
<proteinExistence type="inferred from homology"/>
<evidence type="ECO:0000256" key="8">
    <source>
        <dbReference type="SAM" id="Phobius"/>
    </source>
</evidence>
<comment type="subcellular location">
    <subcellularLocation>
        <location evidence="1">Cell membrane</location>
        <topology evidence="1">Multi-pass membrane protein</topology>
    </subcellularLocation>
</comment>
<feature type="transmembrane region" description="Helical" evidence="8">
    <location>
        <begin position="213"/>
        <end position="230"/>
    </location>
</feature>
<evidence type="ECO:0000256" key="2">
    <source>
        <dbReference type="ARBA" id="ARBA00009773"/>
    </source>
</evidence>
<keyword evidence="6 8" id="KW-1133">Transmembrane helix</keyword>